<name>A0A1G2PQT3_9BACT</name>
<organism evidence="1 2">
    <name type="scientific">Candidatus Terrybacteria bacterium RIFCSPLOWO2_01_FULL_40_23</name>
    <dbReference type="NCBI Taxonomy" id="1802366"/>
    <lineage>
        <taxon>Bacteria</taxon>
        <taxon>Candidatus Terryibacteriota</taxon>
    </lineage>
</organism>
<protein>
    <submittedName>
        <fullName evidence="1">Uncharacterized protein</fullName>
    </submittedName>
</protein>
<sequence length="98" mass="11586">MNILIERLTQNLRYAMRELSYIEMQNHKTGETSYERPLQGTDYPRFHIYPSFIENKLILKLHLDQKKPSYEGSSAHSGEYTGEVIEKEAERIKNILKI</sequence>
<dbReference type="Proteomes" id="UP000176951">
    <property type="component" value="Unassembled WGS sequence"/>
</dbReference>
<comment type="caution">
    <text evidence="1">The sequence shown here is derived from an EMBL/GenBank/DDBJ whole genome shotgun (WGS) entry which is preliminary data.</text>
</comment>
<reference evidence="1 2" key="1">
    <citation type="journal article" date="2016" name="Nat. Commun.">
        <title>Thousands of microbial genomes shed light on interconnected biogeochemical processes in an aquifer system.</title>
        <authorList>
            <person name="Anantharaman K."/>
            <person name="Brown C.T."/>
            <person name="Hug L.A."/>
            <person name="Sharon I."/>
            <person name="Castelle C.J."/>
            <person name="Probst A.J."/>
            <person name="Thomas B.C."/>
            <person name="Singh A."/>
            <person name="Wilkins M.J."/>
            <person name="Karaoz U."/>
            <person name="Brodie E.L."/>
            <person name="Williams K.H."/>
            <person name="Hubbard S.S."/>
            <person name="Banfield J.F."/>
        </authorList>
    </citation>
    <scope>NUCLEOTIDE SEQUENCE [LARGE SCALE GENOMIC DNA]</scope>
</reference>
<evidence type="ECO:0000313" key="1">
    <source>
        <dbReference type="EMBL" id="OHA50684.1"/>
    </source>
</evidence>
<evidence type="ECO:0000313" key="2">
    <source>
        <dbReference type="Proteomes" id="UP000176951"/>
    </source>
</evidence>
<dbReference type="EMBL" id="MHSW01000031">
    <property type="protein sequence ID" value="OHA50684.1"/>
    <property type="molecule type" value="Genomic_DNA"/>
</dbReference>
<proteinExistence type="predicted"/>
<accession>A0A1G2PQT3</accession>
<dbReference type="AlphaFoldDB" id="A0A1G2PQT3"/>
<gene>
    <name evidence="1" type="ORF">A3A97_02055</name>
</gene>